<reference evidence="1 2" key="1">
    <citation type="submission" date="2019-08" db="EMBL/GenBank/DDBJ databases">
        <title>Whole genome of Aphis craccivora.</title>
        <authorList>
            <person name="Voronova N.V."/>
            <person name="Shulinski R.S."/>
            <person name="Bandarenka Y.V."/>
            <person name="Zhorov D.G."/>
            <person name="Warner D."/>
        </authorList>
    </citation>
    <scope>NUCLEOTIDE SEQUENCE [LARGE SCALE GENOMIC DNA]</scope>
    <source>
        <strain evidence="1">180601</strain>
        <tissue evidence="1">Whole Body</tissue>
    </source>
</reference>
<accession>A0A6G0VS69</accession>
<name>A0A6G0VS69_APHCR</name>
<proteinExistence type="predicted"/>
<protein>
    <recommendedName>
        <fullName evidence="3">Dimer Tnp hAT domain-containing protein</fullName>
    </recommendedName>
</protein>
<dbReference type="OrthoDB" id="6620304at2759"/>
<organism evidence="1 2">
    <name type="scientific">Aphis craccivora</name>
    <name type="common">Cowpea aphid</name>
    <dbReference type="NCBI Taxonomy" id="307492"/>
    <lineage>
        <taxon>Eukaryota</taxon>
        <taxon>Metazoa</taxon>
        <taxon>Ecdysozoa</taxon>
        <taxon>Arthropoda</taxon>
        <taxon>Hexapoda</taxon>
        <taxon>Insecta</taxon>
        <taxon>Pterygota</taxon>
        <taxon>Neoptera</taxon>
        <taxon>Paraneoptera</taxon>
        <taxon>Hemiptera</taxon>
        <taxon>Sternorrhyncha</taxon>
        <taxon>Aphidomorpha</taxon>
        <taxon>Aphidoidea</taxon>
        <taxon>Aphididae</taxon>
        <taxon>Aphidini</taxon>
        <taxon>Aphis</taxon>
        <taxon>Aphis</taxon>
    </lineage>
</organism>
<evidence type="ECO:0000313" key="1">
    <source>
        <dbReference type="EMBL" id="KAF0707383.1"/>
    </source>
</evidence>
<dbReference type="AlphaFoldDB" id="A0A6G0VS69"/>
<sequence>EEAKEKLIKINGEMGETIKIKIQSVLLKNKGYQTVLKISEILNGKEDTDGLPEDWSLNDLTCMKNCPITSVDVERSFSTYKNLLTSNRQSFKFENIKKSLIVQCNFQEPENSGKNFSEENSN</sequence>
<comment type="caution">
    <text evidence="1">The sequence shown here is derived from an EMBL/GenBank/DDBJ whole genome shotgun (WGS) entry which is preliminary data.</text>
</comment>
<dbReference type="Proteomes" id="UP000478052">
    <property type="component" value="Unassembled WGS sequence"/>
</dbReference>
<feature type="non-terminal residue" evidence="1">
    <location>
        <position position="1"/>
    </location>
</feature>
<dbReference type="EMBL" id="VUJU01012565">
    <property type="protein sequence ID" value="KAF0707383.1"/>
    <property type="molecule type" value="Genomic_DNA"/>
</dbReference>
<evidence type="ECO:0008006" key="3">
    <source>
        <dbReference type="Google" id="ProtNLM"/>
    </source>
</evidence>
<evidence type="ECO:0000313" key="2">
    <source>
        <dbReference type="Proteomes" id="UP000478052"/>
    </source>
</evidence>
<keyword evidence="2" id="KW-1185">Reference proteome</keyword>
<gene>
    <name evidence="1" type="ORF">FWK35_00034175</name>
</gene>
<dbReference type="InterPro" id="IPR012337">
    <property type="entry name" value="RNaseH-like_sf"/>
</dbReference>
<dbReference type="SUPFAM" id="SSF53098">
    <property type="entry name" value="Ribonuclease H-like"/>
    <property type="match status" value="1"/>
</dbReference>